<feature type="non-terminal residue" evidence="2">
    <location>
        <position position="361"/>
    </location>
</feature>
<dbReference type="GO" id="GO:0005737">
    <property type="term" value="C:cytoplasm"/>
    <property type="evidence" value="ECO:0007669"/>
    <property type="project" value="TreeGrafter"/>
</dbReference>
<accession>A0A9P6SRK0</accession>
<keyword evidence="3" id="KW-1185">Reference proteome</keyword>
<dbReference type="GO" id="GO:0016874">
    <property type="term" value="F:ligase activity"/>
    <property type="evidence" value="ECO:0007669"/>
    <property type="project" value="UniProtKB-KW"/>
</dbReference>
<dbReference type="PANTHER" id="PTHR45527">
    <property type="entry name" value="NONRIBOSOMAL PEPTIDE SYNTHETASE"/>
    <property type="match status" value="1"/>
</dbReference>
<dbReference type="InterPro" id="IPR023213">
    <property type="entry name" value="CAT-like_dom_sf"/>
</dbReference>
<evidence type="ECO:0000313" key="2">
    <source>
        <dbReference type="EMBL" id="KAF9993764.1"/>
    </source>
</evidence>
<dbReference type="PANTHER" id="PTHR45527:SF1">
    <property type="entry name" value="FATTY ACID SYNTHASE"/>
    <property type="match status" value="1"/>
</dbReference>
<name>A0A9P6SRK0_9FUNG</name>
<organism evidence="2 3">
    <name type="scientific">Entomortierella chlamydospora</name>
    <dbReference type="NCBI Taxonomy" id="101097"/>
    <lineage>
        <taxon>Eukaryota</taxon>
        <taxon>Fungi</taxon>
        <taxon>Fungi incertae sedis</taxon>
        <taxon>Mucoromycota</taxon>
        <taxon>Mortierellomycotina</taxon>
        <taxon>Mortierellomycetes</taxon>
        <taxon>Mortierellales</taxon>
        <taxon>Mortierellaceae</taxon>
        <taxon>Entomortierella</taxon>
    </lineage>
</organism>
<protein>
    <recommendedName>
        <fullName evidence="1">Condensation domain-containing protein</fullName>
    </recommendedName>
</protein>
<dbReference type="Proteomes" id="UP000703661">
    <property type="component" value="Unassembled WGS sequence"/>
</dbReference>
<comment type="caution">
    <text evidence="2">The sequence shown here is derived from an EMBL/GenBank/DDBJ whole genome shotgun (WGS) entry which is preliminary data.</text>
</comment>
<gene>
    <name evidence="2" type="ORF">BGZ80_008041</name>
</gene>
<dbReference type="GO" id="GO:0043041">
    <property type="term" value="P:amino acid activation for nonribosomal peptide biosynthetic process"/>
    <property type="evidence" value="ECO:0007669"/>
    <property type="project" value="TreeGrafter"/>
</dbReference>
<dbReference type="EMBL" id="JAAAID010004243">
    <property type="protein sequence ID" value="KAF9993764.1"/>
    <property type="molecule type" value="Genomic_DNA"/>
</dbReference>
<dbReference type="SUPFAM" id="SSF52777">
    <property type="entry name" value="CoA-dependent acyltransferases"/>
    <property type="match status" value="2"/>
</dbReference>
<dbReference type="CDD" id="cd19544">
    <property type="entry name" value="E-C_NRPS"/>
    <property type="match status" value="1"/>
</dbReference>
<evidence type="ECO:0000313" key="3">
    <source>
        <dbReference type="Proteomes" id="UP000703661"/>
    </source>
</evidence>
<dbReference type="AlphaFoldDB" id="A0A9P6SRK0"/>
<dbReference type="Gene3D" id="3.30.559.10">
    <property type="entry name" value="Chloramphenicol acetyltransferase-like domain"/>
    <property type="match status" value="1"/>
</dbReference>
<proteinExistence type="predicted"/>
<dbReference type="Pfam" id="PF00668">
    <property type="entry name" value="Condensation"/>
    <property type="match status" value="1"/>
</dbReference>
<sequence>MATKGDPYLVIFCAAFDSRELLDRYLGSVQKVVNRHDILRTAIMWEQLSTPAQVVLRQAPLSITELQLDPSDGPMRVQLSNLFDPRERRIDLAQAPLMRFAIAQESDGRWMAVQLMHHIIDDHTSLKQMMDEIQVIFDGHHDNLPEPQQFRNLIAQVRSGPSAAEHERYFRKMLYEIDTPALPYGLSDVSDYGVDIIEHQHTLPQDLNNSLRRHAKRMGVSVASLCHLAWGLVIARTSGQQRVVFGTVLFGRMQAGSGSDRAMGPFINTLPLRVDIKDMGVEECVRRTQADMAGLLEHEHASLALAQRCSNVPAGTPLFSSLLNYRHQSESSSEASDIAGVVYLEAHERTNYPFTLSVEDG</sequence>
<feature type="domain" description="Condensation" evidence="1">
    <location>
        <begin position="22"/>
        <end position="359"/>
    </location>
</feature>
<dbReference type="Gene3D" id="3.30.559.30">
    <property type="entry name" value="Nonribosomal peptide synthetase, condensation domain"/>
    <property type="match status" value="1"/>
</dbReference>
<evidence type="ECO:0000259" key="1">
    <source>
        <dbReference type="Pfam" id="PF00668"/>
    </source>
</evidence>
<dbReference type="GO" id="GO:0044550">
    <property type="term" value="P:secondary metabolite biosynthetic process"/>
    <property type="evidence" value="ECO:0007669"/>
    <property type="project" value="TreeGrafter"/>
</dbReference>
<reference evidence="2" key="1">
    <citation type="journal article" date="2020" name="Fungal Divers.">
        <title>Resolving the Mortierellaceae phylogeny through synthesis of multi-gene phylogenetics and phylogenomics.</title>
        <authorList>
            <person name="Vandepol N."/>
            <person name="Liber J."/>
            <person name="Desiro A."/>
            <person name="Na H."/>
            <person name="Kennedy M."/>
            <person name="Barry K."/>
            <person name="Grigoriev I.V."/>
            <person name="Miller A.N."/>
            <person name="O'Donnell K."/>
            <person name="Stajich J.E."/>
            <person name="Bonito G."/>
        </authorList>
    </citation>
    <scope>NUCLEOTIDE SEQUENCE</scope>
    <source>
        <strain evidence="2">NRRL 2769</strain>
    </source>
</reference>
<dbReference type="GO" id="GO:0031177">
    <property type="term" value="F:phosphopantetheine binding"/>
    <property type="evidence" value="ECO:0007669"/>
    <property type="project" value="TreeGrafter"/>
</dbReference>
<dbReference type="InterPro" id="IPR001242">
    <property type="entry name" value="Condensation_dom"/>
</dbReference>